<dbReference type="PANTHER" id="PTHR43280">
    <property type="entry name" value="ARAC-FAMILY TRANSCRIPTIONAL REGULATOR"/>
    <property type="match status" value="1"/>
</dbReference>
<feature type="domain" description="HTH araC/xylS-type" evidence="4">
    <location>
        <begin position="188"/>
        <end position="286"/>
    </location>
</feature>
<dbReference type="SMART" id="SM00342">
    <property type="entry name" value="HTH_ARAC"/>
    <property type="match status" value="1"/>
</dbReference>
<dbReference type="InterPro" id="IPR003313">
    <property type="entry name" value="AraC-bd"/>
</dbReference>
<dbReference type="PROSITE" id="PS01124">
    <property type="entry name" value="HTH_ARAC_FAMILY_2"/>
    <property type="match status" value="1"/>
</dbReference>
<gene>
    <name evidence="5" type="ORF">SAMN04487894_102486</name>
</gene>
<dbReference type="InterPro" id="IPR014710">
    <property type="entry name" value="RmlC-like_jellyroll"/>
</dbReference>
<keyword evidence="1" id="KW-0805">Transcription regulation</keyword>
<dbReference type="PANTHER" id="PTHR43280:SF27">
    <property type="entry name" value="TRANSCRIPTIONAL REGULATOR MTLR"/>
    <property type="match status" value="1"/>
</dbReference>
<dbReference type="SUPFAM" id="SSF46689">
    <property type="entry name" value="Homeodomain-like"/>
    <property type="match status" value="1"/>
</dbReference>
<dbReference type="STRING" id="1285928.SAMN04487894_102486"/>
<dbReference type="RefSeq" id="WP_090389086.1">
    <property type="nucleotide sequence ID" value="NZ_FMZO01000002.1"/>
</dbReference>
<dbReference type="GO" id="GO:0003700">
    <property type="term" value="F:DNA-binding transcription factor activity"/>
    <property type="evidence" value="ECO:0007669"/>
    <property type="project" value="InterPro"/>
</dbReference>
<dbReference type="AlphaFoldDB" id="A0A1G6LWW2"/>
<evidence type="ECO:0000256" key="1">
    <source>
        <dbReference type="ARBA" id="ARBA00023015"/>
    </source>
</evidence>
<dbReference type="PRINTS" id="PR00032">
    <property type="entry name" value="HTHARAC"/>
</dbReference>
<sequence length="293" mass="33716">MKLHFHKVPVPLQDSFSIRHDRAPNFGKPLHYHPELELHFTIKGTGIRLIGDNVAHFKEGEVILLGENLPHAWRGKEQETGTIMEGSWVEAIVIQFSTECLGSGFFQLPEAYLLPRIFDLAKKGLLFHGTSSGLIKELMYRSVTATRFERVLILLQILQVISEREEFTTIASAHAFYKPGAHESVRFNNVLAFTLANFKREISLEEAAAVGNLSLTSFCRYFKTVTNKTYLDFLTEVRISHTCRMIIEDRYPIAMICYECGFNNVSNFYRHFKKYTGMTPFEYRKLYKKEASA</sequence>
<name>A0A1G6LWW2_NIADE</name>
<dbReference type="InterPro" id="IPR009057">
    <property type="entry name" value="Homeodomain-like_sf"/>
</dbReference>
<dbReference type="Gene3D" id="2.60.120.10">
    <property type="entry name" value="Jelly Rolls"/>
    <property type="match status" value="1"/>
</dbReference>
<dbReference type="EMBL" id="FMZO01000002">
    <property type="protein sequence ID" value="SDC47778.1"/>
    <property type="molecule type" value="Genomic_DNA"/>
</dbReference>
<evidence type="ECO:0000313" key="5">
    <source>
        <dbReference type="EMBL" id="SDC47778.1"/>
    </source>
</evidence>
<dbReference type="Proteomes" id="UP000198757">
    <property type="component" value="Unassembled WGS sequence"/>
</dbReference>
<dbReference type="InterPro" id="IPR018060">
    <property type="entry name" value="HTH_AraC"/>
</dbReference>
<dbReference type="PROSITE" id="PS00041">
    <property type="entry name" value="HTH_ARAC_FAMILY_1"/>
    <property type="match status" value="1"/>
</dbReference>
<dbReference type="Gene3D" id="1.10.10.60">
    <property type="entry name" value="Homeodomain-like"/>
    <property type="match status" value="2"/>
</dbReference>
<keyword evidence="6" id="KW-1185">Reference proteome</keyword>
<keyword evidence="2 5" id="KW-0238">DNA-binding</keyword>
<evidence type="ECO:0000256" key="2">
    <source>
        <dbReference type="ARBA" id="ARBA00023125"/>
    </source>
</evidence>
<evidence type="ECO:0000259" key="4">
    <source>
        <dbReference type="PROSITE" id="PS01124"/>
    </source>
</evidence>
<proteinExistence type="predicted"/>
<protein>
    <submittedName>
        <fullName evidence="5">AraC-type DNA-binding protein</fullName>
    </submittedName>
</protein>
<organism evidence="5 6">
    <name type="scientific">Niabella drilacis (strain DSM 25811 / CCM 8410 / CCUG 62505 / LMG 26954 / E90)</name>
    <dbReference type="NCBI Taxonomy" id="1285928"/>
    <lineage>
        <taxon>Bacteria</taxon>
        <taxon>Pseudomonadati</taxon>
        <taxon>Bacteroidota</taxon>
        <taxon>Chitinophagia</taxon>
        <taxon>Chitinophagales</taxon>
        <taxon>Chitinophagaceae</taxon>
        <taxon>Niabella</taxon>
    </lineage>
</organism>
<dbReference type="InterPro" id="IPR020449">
    <property type="entry name" value="Tscrpt_reg_AraC-type_HTH"/>
</dbReference>
<dbReference type="InterPro" id="IPR018062">
    <property type="entry name" value="HTH_AraC-typ_CS"/>
</dbReference>
<reference evidence="6" key="1">
    <citation type="submission" date="2016-10" db="EMBL/GenBank/DDBJ databases">
        <authorList>
            <person name="Varghese N."/>
            <person name="Submissions S."/>
        </authorList>
    </citation>
    <scope>NUCLEOTIDE SEQUENCE [LARGE SCALE GENOMIC DNA]</scope>
    <source>
        <strain evidence="6">DSM 25811 / CCM 8410 / LMG 26954 / E90</strain>
    </source>
</reference>
<dbReference type="Pfam" id="PF12833">
    <property type="entry name" value="HTH_18"/>
    <property type="match status" value="1"/>
</dbReference>
<evidence type="ECO:0000313" key="6">
    <source>
        <dbReference type="Proteomes" id="UP000198757"/>
    </source>
</evidence>
<dbReference type="SUPFAM" id="SSF51182">
    <property type="entry name" value="RmlC-like cupins"/>
    <property type="match status" value="1"/>
</dbReference>
<dbReference type="OrthoDB" id="745435at2"/>
<evidence type="ECO:0000256" key="3">
    <source>
        <dbReference type="ARBA" id="ARBA00023163"/>
    </source>
</evidence>
<dbReference type="InterPro" id="IPR011051">
    <property type="entry name" value="RmlC_Cupin_sf"/>
</dbReference>
<dbReference type="Pfam" id="PF02311">
    <property type="entry name" value="AraC_binding"/>
    <property type="match status" value="1"/>
</dbReference>
<dbReference type="GO" id="GO:0043565">
    <property type="term" value="F:sequence-specific DNA binding"/>
    <property type="evidence" value="ECO:0007669"/>
    <property type="project" value="InterPro"/>
</dbReference>
<accession>A0A1G6LWW2</accession>
<keyword evidence="3" id="KW-0804">Transcription</keyword>